<feature type="transmembrane region" description="Helical" evidence="1">
    <location>
        <begin position="196"/>
        <end position="215"/>
    </location>
</feature>
<sequence length="425" mass="46839">MLSAGIALLSILLLASSSQANGVGANSYPRASAVAPRADNASSSPTGTFTFTVPRDSHDDGFSDWIGVVCLHPELATQADCEMPGFCPNPDVSGILVRVPAYLANLLLGIIIIYHPEEAAQGVWTQLLTVYSLLISAVIAVYTKGLTRFHSGMTVFLVLSPLSLTLLVYTLLGFFGRPHRLDSILSSQRKHLLPRLLVIFFWLIALFLLIYTSIANDKRFTPPLPCDDLQDKGHFAAIVYSLIFVPYLGILLVILGTLAVYSAGDSRSNGIIIGTVTPFLLLLIAAVYAAVRSRRALTGEVARANISGMRNKFWAYWALFGQRYPFLHLCGVFLVPMIYWVIFNEVRLADTADNIFAISFGQVLATFVVLDPLWQVIKMSPGAVGWFKDLTIIRWATGRPKHGPTQLLNTQLEHEEMVSLNRWNK</sequence>
<feature type="transmembrane region" description="Helical" evidence="1">
    <location>
        <begin position="271"/>
        <end position="291"/>
    </location>
</feature>
<dbReference type="Proteomes" id="UP001362999">
    <property type="component" value="Unassembled WGS sequence"/>
</dbReference>
<reference evidence="3 4" key="1">
    <citation type="journal article" date="2024" name="J Genomics">
        <title>Draft genome sequencing and assembly of Favolaschia claudopus CIRM-BRFM 2984 isolated from oak limbs.</title>
        <authorList>
            <person name="Navarro D."/>
            <person name="Drula E."/>
            <person name="Chaduli D."/>
            <person name="Cazenave R."/>
            <person name="Ahrendt S."/>
            <person name="Wang J."/>
            <person name="Lipzen A."/>
            <person name="Daum C."/>
            <person name="Barry K."/>
            <person name="Grigoriev I.V."/>
            <person name="Favel A."/>
            <person name="Rosso M.N."/>
            <person name="Martin F."/>
        </authorList>
    </citation>
    <scope>NUCLEOTIDE SEQUENCE [LARGE SCALE GENOMIC DNA]</scope>
    <source>
        <strain evidence="3 4">CIRM-BRFM 2984</strain>
    </source>
</reference>
<evidence type="ECO:0000313" key="4">
    <source>
        <dbReference type="Proteomes" id="UP001362999"/>
    </source>
</evidence>
<feature type="transmembrane region" description="Helical" evidence="1">
    <location>
        <begin position="123"/>
        <end position="143"/>
    </location>
</feature>
<gene>
    <name evidence="3" type="ORF">R3P38DRAFT_3347500</name>
</gene>
<organism evidence="3 4">
    <name type="scientific">Favolaschia claudopus</name>
    <dbReference type="NCBI Taxonomy" id="2862362"/>
    <lineage>
        <taxon>Eukaryota</taxon>
        <taxon>Fungi</taxon>
        <taxon>Dikarya</taxon>
        <taxon>Basidiomycota</taxon>
        <taxon>Agaricomycotina</taxon>
        <taxon>Agaricomycetes</taxon>
        <taxon>Agaricomycetidae</taxon>
        <taxon>Agaricales</taxon>
        <taxon>Marasmiineae</taxon>
        <taxon>Mycenaceae</taxon>
        <taxon>Favolaschia</taxon>
    </lineage>
</organism>
<evidence type="ECO:0000256" key="1">
    <source>
        <dbReference type="SAM" id="Phobius"/>
    </source>
</evidence>
<feature type="transmembrane region" description="Helical" evidence="1">
    <location>
        <begin position="324"/>
        <end position="343"/>
    </location>
</feature>
<keyword evidence="1" id="KW-0472">Membrane</keyword>
<feature type="transmembrane region" description="Helical" evidence="1">
    <location>
        <begin position="95"/>
        <end position="114"/>
    </location>
</feature>
<keyword evidence="1" id="KW-1133">Transmembrane helix</keyword>
<keyword evidence="4" id="KW-1185">Reference proteome</keyword>
<keyword evidence="1" id="KW-0812">Transmembrane</keyword>
<feature type="transmembrane region" description="Helical" evidence="1">
    <location>
        <begin position="155"/>
        <end position="175"/>
    </location>
</feature>
<comment type="caution">
    <text evidence="3">The sequence shown here is derived from an EMBL/GenBank/DDBJ whole genome shotgun (WGS) entry which is preliminary data.</text>
</comment>
<feature type="transmembrane region" description="Helical" evidence="1">
    <location>
        <begin position="235"/>
        <end position="259"/>
    </location>
</feature>
<feature type="signal peptide" evidence="2">
    <location>
        <begin position="1"/>
        <end position="20"/>
    </location>
</feature>
<feature type="transmembrane region" description="Helical" evidence="1">
    <location>
        <begin position="355"/>
        <end position="377"/>
    </location>
</feature>
<protein>
    <submittedName>
        <fullName evidence="3">Uncharacterized protein</fullName>
    </submittedName>
</protein>
<keyword evidence="2" id="KW-0732">Signal</keyword>
<dbReference type="EMBL" id="JAWWNJ010000012">
    <property type="protein sequence ID" value="KAK7043342.1"/>
    <property type="molecule type" value="Genomic_DNA"/>
</dbReference>
<evidence type="ECO:0000256" key="2">
    <source>
        <dbReference type="SAM" id="SignalP"/>
    </source>
</evidence>
<dbReference type="AlphaFoldDB" id="A0AAW0CY83"/>
<name>A0AAW0CY83_9AGAR</name>
<feature type="chain" id="PRO_5043799352" evidence="2">
    <location>
        <begin position="21"/>
        <end position="425"/>
    </location>
</feature>
<accession>A0AAW0CY83</accession>
<proteinExistence type="predicted"/>
<evidence type="ECO:0000313" key="3">
    <source>
        <dbReference type="EMBL" id="KAK7043342.1"/>
    </source>
</evidence>